<dbReference type="RefSeq" id="WP_251739556.1">
    <property type="nucleotide sequence ID" value="NZ_JBHUOJ010000004.1"/>
</dbReference>
<keyword evidence="1" id="KW-0472">Membrane</keyword>
<organism evidence="2 3">
    <name type="scientific">Christiangramia antarctica</name>
    <dbReference type="NCBI Taxonomy" id="2058158"/>
    <lineage>
        <taxon>Bacteria</taxon>
        <taxon>Pseudomonadati</taxon>
        <taxon>Bacteroidota</taxon>
        <taxon>Flavobacteriia</taxon>
        <taxon>Flavobacteriales</taxon>
        <taxon>Flavobacteriaceae</taxon>
        <taxon>Christiangramia</taxon>
    </lineage>
</organism>
<protein>
    <submittedName>
        <fullName evidence="2">Uracil phosphoribosyltransferase</fullName>
    </submittedName>
</protein>
<keyword evidence="3" id="KW-1185">Reference proteome</keyword>
<keyword evidence="1" id="KW-0812">Transmembrane</keyword>
<dbReference type="GO" id="GO:0016757">
    <property type="term" value="F:glycosyltransferase activity"/>
    <property type="evidence" value="ECO:0007669"/>
    <property type="project" value="UniProtKB-KW"/>
</dbReference>
<evidence type="ECO:0000256" key="1">
    <source>
        <dbReference type="SAM" id="Phobius"/>
    </source>
</evidence>
<evidence type="ECO:0000313" key="3">
    <source>
        <dbReference type="Proteomes" id="UP001597438"/>
    </source>
</evidence>
<keyword evidence="2" id="KW-0328">Glycosyltransferase</keyword>
<keyword evidence="1" id="KW-1133">Transmembrane helix</keyword>
<gene>
    <name evidence="2" type="ORF">ACFSYS_01950</name>
</gene>
<name>A0ABW5X3U5_9FLAO</name>
<feature type="transmembrane region" description="Helical" evidence="1">
    <location>
        <begin position="31"/>
        <end position="52"/>
    </location>
</feature>
<comment type="caution">
    <text evidence="2">The sequence shown here is derived from an EMBL/GenBank/DDBJ whole genome shotgun (WGS) entry which is preliminary data.</text>
</comment>
<dbReference type="Pfam" id="PF19868">
    <property type="entry name" value="DUF6341"/>
    <property type="match status" value="1"/>
</dbReference>
<keyword evidence="2" id="KW-0808">Transferase</keyword>
<dbReference type="Proteomes" id="UP001597438">
    <property type="component" value="Unassembled WGS sequence"/>
</dbReference>
<accession>A0ABW5X3U5</accession>
<reference evidence="3" key="1">
    <citation type="journal article" date="2019" name="Int. J. Syst. Evol. Microbiol.">
        <title>The Global Catalogue of Microorganisms (GCM) 10K type strain sequencing project: providing services to taxonomists for standard genome sequencing and annotation.</title>
        <authorList>
            <consortium name="The Broad Institute Genomics Platform"/>
            <consortium name="The Broad Institute Genome Sequencing Center for Infectious Disease"/>
            <person name="Wu L."/>
            <person name="Ma J."/>
        </authorList>
    </citation>
    <scope>NUCLEOTIDE SEQUENCE [LARGE SCALE GENOMIC DNA]</scope>
    <source>
        <strain evidence="3">KCTC 52925</strain>
    </source>
</reference>
<evidence type="ECO:0000313" key="2">
    <source>
        <dbReference type="EMBL" id="MFD2832033.1"/>
    </source>
</evidence>
<sequence>MKDFFEGIAWLFENILFYPYDALRSLELDSWFFANIVNWLLMIIGILAFLYWMRELKGYNDRDEENRDPSAHSFLG</sequence>
<dbReference type="EMBL" id="JBHUOJ010000004">
    <property type="protein sequence ID" value="MFD2832033.1"/>
    <property type="molecule type" value="Genomic_DNA"/>
</dbReference>
<proteinExistence type="predicted"/>
<dbReference type="InterPro" id="IPR045922">
    <property type="entry name" value="DUF6341"/>
</dbReference>